<dbReference type="AlphaFoldDB" id="A0A940SV15"/>
<keyword evidence="1" id="KW-1133">Transmembrane helix</keyword>
<keyword evidence="1" id="KW-0472">Membrane</keyword>
<dbReference type="Pfam" id="PF06182">
    <property type="entry name" value="ABC2_membrane_6"/>
    <property type="match status" value="1"/>
</dbReference>
<evidence type="ECO:0000256" key="1">
    <source>
        <dbReference type="SAM" id="Phobius"/>
    </source>
</evidence>
<evidence type="ECO:0000313" key="2">
    <source>
        <dbReference type="EMBL" id="MBP1041865.1"/>
    </source>
</evidence>
<comment type="caution">
    <text evidence="2">The sequence shown here is derived from an EMBL/GenBank/DDBJ whole genome shotgun (WGS) entry which is preliminary data.</text>
</comment>
<accession>A0A940SV15</accession>
<proteinExistence type="predicted"/>
<keyword evidence="1" id="KW-0812">Transmembrane</keyword>
<dbReference type="PANTHER" id="PTHR36832">
    <property type="entry name" value="SLR1174 PROTEIN-RELATED"/>
    <property type="match status" value="1"/>
</dbReference>
<feature type="transmembrane region" description="Helical" evidence="1">
    <location>
        <begin position="233"/>
        <end position="251"/>
    </location>
</feature>
<evidence type="ECO:0000313" key="3">
    <source>
        <dbReference type="Proteomes" id="UP000674938"/>
    </source>
</evidence>
<dbReference type="RefSeq" id="WP_209528481.1">
    <property type="nucleotide sequence ID" value="NZ_JAEEGA010000007.1"/>
</dbReference>
<dbReference type="Proteomes" id="UP000674938">
    <property type="component" value="Unassembled WGS sequence"/>
</dbReference>
<dbReference type="InterPro" id="IPR010390">
    <property type="entry name" value="ABC-2_transporter-like"/>
</dbReference>
<feature type="transmembrane region" description="Helical" evidence="1">
    <location>
        <begin position="142"/>
        <end position="160"/>
    </location>
</feature>
<keyword evidence="3" id="KW-1185">Reference proteome</keyword>
<dbReference type="PANTHER" id="PTHR36832:SF1">
    <property type="entry name" value="SLR1174 PROTEIN"/>
    <property type="match status" value="1"/>
</dbReference>
<feature type="transmembrane region" description="Helical" evidence="1">
    <location>
        <begin position="109"/>
        <end position="130"/>
    </location>
</feature>
<sequence>MTKYHSLFRVKFIGGLQYRAAAWAGIVTQFVWGFLEILMFRAFYQSDASAFPMTFEATVSYVWLQQAFLALYMIWFWENDIFENIQSGNVSYELVRPISVYNMWFVRGIATRVSRTVLRCLPILIVAVLLPKPFKLMAPSSIGVFSLFIVTMCLSLLVIISLNMIIYFLSFYTINAFGLRMIFQSIGSLLSGEILPLPFFPASLARILAFLPFASIQNVPFRVYSGDLTGESLIQSVLLQFFWIITLVMLGKLLERNVVKKVVIQGG</sequence>
<gene>
    <name evidence="2" type="ORF">I6N95_12670</name>
</gene>
<reference evidence="2" key="1">
    <citation type="submission" date="2020-12" db="EMBL/GenBank/DDBJ databases">
        <title>Vagococcus allomyrinae sp. nov. and Enterococcus lavae sp. nov., isolated from the larvae of Allomyrina dichotoma.</title>
        <authorList>
            <person name="Lee S.D."/>
        </authorList>
    </citation>
    <scope>NUCLEOTIDE SEQUENCE</scope>
    <source>
        <strain evidence="2">BWB3-3</strain>
    </source>
</reference>
<organism evidence="2 3">
    <name type="scientific">Vagococcus allomyrinae</name>
    <dbReference type="NCBI Taxonomy" id="2794353"/>
    <lineage>
        <taxon>Bacteria</taxon>
        <taxon>Bacillati</taxon>
        <taxon>Bacillota</taxon>
        <taxon>Bacilli</taxon>
        <taxon>Lactobacillales</taxon>
        <taxon>Enterococcaceae</taxon>
        <taxon>Vagococcus</taxon>
    </lineage>
</organism>
<feature type="transmembrane region" description="Helical" evidence="1">
    <location>
        <begin position="55"/>
        <end position="77"/>
    </location>
</feature>
<name>A0A940SV15_9ENTE</name>
<feature type="transmembrane region" description="Helical" evidence="1">
    <location>
        <begin position="195"/>
        <end position="213"/>
    </location>
</feature>
<dbReference type="EMBL" id="JAEEGA010000007">
    <property type="protein sequence ID" value="MBP1041865.1"/>
    <property type="molecule type" value="Genomic_DNA"/>
</dbReference>
<protein>
    <submittedName>
        <fullName evidence="2">ABC-2 family transporter protein</fullName>
    </submittedName>
</protein>
<feature type="transmembrane region" description="Helical" evidence="1">
    <location>
        <begin position="20"/>
        <end position="43"/>
    </location>
</feature>